<evidence type="ECO:0000313" key="6">
    <source>
        <dbReference type="EMBL" id="KAH9381267.1"/>
    </source>
</evidence>
<evidence type="ECO:0000256" key="3">
    <source>
        <dbReference type="ARBA" id="ARBA00022989"/>
    </source>
</evidence>
<dbReference type="AlphaFoldDB" id="A0A9J6H1S5"/>
<dbReference type="GO" id="GO:0022857">
    <property type="term" value="F:transmembrane transporter activity"/>
    <property type="evidence" value="ECO:0007669"/>
    <property type="project" value="InterPro"/>
</dbReference>
<protein>
    <submittedName>
        <fullName evidence="6">Uncharacterized protein</fullName>
    </submittedName>
</protein>
<feature type="transmembrane region" description="Helical" evidence="5">
    <location>
        <begin position="64"/>
        <end position="84"/>
    </location>
</feature>
<dbReference type="OMA" id="RCVSENA"/>
<keyword evidence="7" id="KW-1185">Reference proteome</keyword>
<organism evidence="6 7">
    <name type="scientific">Haemaphysalis longicornis</name>
    <name type="common">Bush tick</name>
    <dbReference type="NCBI Taxonomy" id="44386"/>
    <lineage>
        <taxon>Eukaryota</taxon>
        <taxon>Metazoa</taxon>
        <taxon>Ecdysozoa</taxon>
        <taxon>Arthropoda</taxon>
        <taxon>Chelicerata</taxon>
        <taxon>Arachnida</taxon>
        <taxon>Acari</taxon>
        <taxon>Parasitiformes</taxon>
        <taxon>Ixodida</taxon>
        <taxon>Ixodoidea</taxon>
        <taxon>Ixodidae</taxon>
        <taxon>Haemaphysalinae</taxon>
        <taxon>Haemaphysalis</taxon>
    </lineage>
</organism>
<reference evidence="6 7" key="1">
    <citation type="journal article" date="2020" name="Cell">
        <title>Large-Scale Comparative Analyses of Tick Genomes Elucidate Their Genetic Diversity and Vector Capacities.</title>
        <authorList>
            <consortium name="Tick Genome and Microbiome Consortium (TIGMIC)"/>
            <person name="Jia N."/>
            <person name="Wang J."/>
            <person name="Shi W."/>
            <person name="Du L."/>
            <person name="Sun Y."/>
            <person name="Zhan W."/>
            <person name="Jiang J.F."/>
            <person name="Wang Q."/>
            <person name="Zhang B."/>
            <person name="Ji P."/>
            <person name="Bell-Sakyi L."/>
            <person name="Cui X.M."/>
            <person name="Yuan T.T."/>
            <person name="Jiang B.G."/>
            <person name="Yang W.F."/>
            <person name="Lam T.T."/>
            <person name="Chang Q.C."/>
            <person name="Ding S.J."/>
            <person name="Wang X.J."/>
            <person name="Zhu J.G."/>
            <person name="Ruan X.D."/>
            <person name="Zhao L."/>
            <person name="Wei J.T."/>
            <person name="Ye R.Z."/>
            <person name="Que T.C."/>
            <person name="Du C.H."/>
            <person name="Zhou Y.H."/>
            <person name="Cheng J.X."/>
            <person name="Dai P.F."/>
            <person name="Guo W.B."/>
            <person name="Han X.H."/>
            <person name="Huang E.J."/>
            <person name="Li L.F."/>
            <person name="Wei W."/>
            <person name="Gao Y.C."/>
            <person name="Liu J.Z."/>
            <person name="Shao H.Z."/>
            <person name="Wang X."/>
            <person name="Wang C.C."/>
            <person name="Yang T.C."/>
            <person name="Huo Q.B."/>
            <person name="Li W."/>
            <person name="Chen H.Y."/>
            <person name="Chen S.E."/>
            <person name="Zhou L.G."/>
            <person name="Ni X.B."/>
            <person name="Tian J.H."/>
            <person name="Sheng Y."/>
            <person name="Liu T."/>
            <person name="Pan Y.S."/>
            <person name="Xia L.Y."/>
            <person name="Li J."/>
            <person name="Zhao F."/>
            <person name="Cao W.C."/>
        </authorList>
    </citation>
    <scope>NUCLEOTIDE SEQUENCE [LARGE SCALE GENOMIC DNA]</scope>
    <source>
        <strain evidence="6">HaeL-2018</strain>
    </source>
</reference>
<dbReference type="InterPro" id="IPR005828">
    <property type="entry name" value="MFS_sugar_transport-like"/>
</dbReference>
<dbReference type="Proteomes" id="UP000821853">
    <property type="component" value="Chromosome 9"/>
</dbReference>
<dbReference type="Pfam" id="PF00083">
    <property type="entry name" value="Sugar_tr"/>
    <property type="match status" value="1"/>
</dbReference>
<keyword evidence="3 5" id="KW-1133">Transmembrane helix</keyword>
<dbReference type="EMBL" id="JABSTR010000011">
    <property type="protein sequence ID" value="KAH9381267.1"/>
    <property type="molecule type" value="Genomic_DNA"/>
</dbReference>
<gene>
    <name evidence="6" type="ORF">HPB48_003248</name>
</gene>
<accession>A0A9J6H1S5</accession>
<dbReference type="InterPro" id="IPR036259">
    <property type="entry name" value="MFS_trans_sf"/>
</dbReference>
<proteinExistence type="predicted"/>
<evidence type="ECO:0000256" key="4">
    <source>
        <dbReference type="ARBA" id="ARBA00023136"/>
    </source>
</evidence>
<dbReference type="SUPFAM" id="SSF103473">
    <property type="entry name" value="MFS general substrate transporter"/>
    <property type="match status" value="1"/>
</dbReference>
<evidence type="ECO:0000256" key="2">
    <source>
        <dbReference type="ARBA" id="ARBA00022692"/>
    </source>
</evidence>
<keyword evidence="4 5" id="KW-0472">Membrane</keyword>
<name>A0A9J6H1S5_HAELO</name>
<feature type="transmembrane region" description="Helical" evidence="5">
    <location>
        <begin position="39"/>
        <end position="57"/>
    </location>
</feature>
<dbReference type="GO" id="GO:0016020">
    <property type="term" value="C:membrane"/>
    <property type="evidence" value="ECO:0007669"/>
    <property type="project" value="UniProtKB-SubCell"/>
</dbReference>
<keyword evidence="2 5" id="KW-0812">Transmembrane</keyword>
<dbReference type="OrthoDB" id="2544694at2759"/>
<evidence type="ECO:0000256" key="1">
    <source>
        <dbReference type="ARBA" id="ARBA00004370"/>
    </source>
</evidence>
<comment type="subcellular location">
    <subcellularLocation>
        <location evidence="1">Membrane</location>
    </subcellularLocation>
</comment>
<evidence type="ECO:0000313" key="7">
    <source>
        <dbReference type="Proteomes" id="UP000821853"/>
    </source>
</evidence>
<dbReference type="VEuPathDB" id="VectorBase:HLOH_041170"/>
<dbReference type="Gene3D" id="1.20.1250.20">
    <property type="entry name" value="MFS general substrate transporter like domains"/>
    <property type="match status" value="1"/>
</dbReference>
<sequence>MVSLVASIVAKFSSTAAYMMMYQQSDELFPTPVRSFSVGVITALAGAFTAVMPYLIYLGRYGAWIPFLFLAILLTAAGIAASFLPETRGYPLCQTVEDAEKFGDDQKFFSFNRCVSENATQ</sequence>
<evidence type="ECO:0000256" key="5">
    <source>
        <dbReference type="SAM" id="Phobius"/>
    </source>
</evidence>
<comment type="caution">
    <text evidence="6">The sequence shown here is derived from an EMBL/GenBank/DDBJ whole genome shotgun (WGS) entry which is preliminary data.</text>
</comment>